<sequence length="276" mass="31719">YPKSASSYALHLYNRHKSSPTSNGIYLLCSCGIEVCYWKANPNHSKECDGSQFTLHKLDEKIHSVPQCVLCEVGISLVRSIIFHFIYRHIPQLYANGIYLLCSCGMEFRSMRIDPNNIKKCDGHKFTLHKLDYKFYSTPQCVVCKVYPTTAYGYASHLYNRYKSILRLNGIYLLCSCGMEIRSKHFASNHSEKCDSHKFTLHKLDDKIYSTPQCVLCKQHKSTLNAVCFYFKNIALINNFENGIFLLCSCGNEARSEKSSRKHNGECDGRQFTVHK</sequence>
<organism evidence="1 2">
    <name type="scientific">Pristionchus entomophagus</name>
    <dbReference type="NCBI Taxonomy" id="358040"/>
    <lineage>
        <taxon>Eukaryota</taxon>
        <taxon>Metazoa</taxon>
        <taxon>Ecdysozoa</taxon>
        <taxon>Nematoda</taxon>
        <taxon>Chromadorea</taxon>
        <taxon>Rhabditida</taxon>
        <taxon>Rhabditina</taxon>
        <taxon>Diplogasteromorpha</taxon>
        <taxon>Diplogasteroidea</taxon>
        <taxon>Neodiplogasteridae</taxon>
        <taxon>Pristionchus</taxon>
    </lineage>
</organism>
<comment type="caution">
    <text evidence="1">The sequence shown here is derived from an EMBL/GenBank/DDBJ whole genome shotgun (WGS) entry which is preliminary data.</text>
</comment>
<dbReference type="Proteomes" id="UP001432027">
    <property type="component" value="Unassembled WGS sequence"/>
</dbReference>
<keyword evidence="2" id="KW-1185">Reference proteome</keyword>
<feature type="non-terminal residue" evidence="1">
    <location>
        <position position="1"/>
    </location>
</feature>
<gene>
    <name evidence="1" type="ORF">PENTCL1PPCAC_13208</name>
</gene>
<evidence type="ECO:0008006" key="3">
    <source>
        <dbReference type="Google" id="ProtNLM"/>
    </source>
</evidence>
<name>A0AAV5TDZ7_9BILA</name>
<protein>
    <recommendedName>
        <fullName evidence="3">C2H2-type domain-containing protein</fullName>
    </recommendedName>
</protein>
<evidence type="ECO:0000313" key="2">
    <source>
        <dbReference type="Proteomes" id="UP001432027"/>
    </source>
</evidence>
<accession>A0AAV5TDZ7</accession>
<reference evidence="1" key="1">
    <citation type="submission" date="2023-10" db="EMBL/GenBank/DDBJ databases">
        <title>Genome assembly of Pristionchus species.</title>
        <authorList>
            <person name="Yoshida K."/>
            <person name="Sommer R.J."/>
        </authorList>
    </citation>
    <scope>NUCLEOTIDE SEQUENCE</scope>
    <source>
        <strain evidence="1">RS0144</strain>
    </source>
</reference>
<evidence type="ECO:0000313" key="1">
    <source>
        <dbReference type="EMBL" id="GMS91033.1"/>
    </source>
</evidence>
<dbReference type="AlphaFoldDB" id="A0AAV5TDZ7"/>
<proteinExistence type="predicted"/>
<dbReference type="EMBL" id="BTSX01000003">
    <property type="protein sequence ID" value="GMS91033.1"/>
    <property type="molecule type" value="Genomic_DNA"/>
</dbReference>
<feature type="non-terminal residue" evidence="1">
    <location>
        <position position="276"/>
    </location>
</feature>